<dbReference type="InterPro" id="IPR008893">
    <property type="entry name" value="WGR_domain"/>
</dbReference>
<comment type="caution">
    <text evidence="2">The sequence shown here is derived from an EMBL/GenBank/DDBJ whole genome shotgun (WGS) entry which is preliminary data.</text>
</comment>
<dbReference type="InterPro" id="IPR036930">
    <property type="entry name" value="WGR_dom_sf"/>
</dbReference>
<accession>A0A432V0U2</accession>
<dbReference type="CDD" id="cd07996">
    <property type="entry name" value="WGR_MMR_like"/>
    <property type="match status" value="1"/>
</dbReference>
<evidence type="ECO:0000259" key="1">
    <source>
        <dbReference type="PROSITE" id="PS51977"/>
    </source>
</evidence>
<protein>
    <submittedName>
        <fullName evidence="2">WGR domain-containing protein</fullName>
    </submittedName>
</protein>
<evidence type="ECO:0000313" key="2">
    <source>
        <dbReference type="EMBL" id="RUM95662.1"/>
    </source>
</evidence>
<dbReference type="EMBL" id="RKST01000034">
    <property type="protein sequence ID" value="RUM95662.1"/>
    <property type="molecule type" value="Genomic_DNA"/>
</dbReference>
<dbReference type="Pfam" id="PF05406">
    <property type="entry name" value="WGR"/>
    <property type="match status" value="1"/>
</dbReference>
<keyword evidence="3" id="KW-1185">Reference proteome</keyword>
<dbReference type="SMART" id="SM00773">
    <property type="entry name" value="WGR"/>
    <property type="match status" value="1"/>
</dbReference>
<sequence length="81" mass="9386">MATPTHSCLLDRIARERNMARFYELSVKPTLFGEVALVRRWGRIGTWGRQRIDIHPHGHAALAALEDIARTKHKRGYRPRV</sequence>
<reference evidence="2 3" key="1">
    <citation type="submission" date="2018-11" db="EMBL/GenBank/DDBJ databases">
        <title>Pseudaminobacter arsenicus sp. nov., an arsenic-resistant bacterium isolated from arsenic-rich aquifers.</title>
        <authorList>
            <person name="Mu Y."/>
        </authorList>
    </citation>
    <scope>NUCLEOTIDE SEQUENCE [LARGE SCALE GENOMIC DNA]</scope>
    <source>
        <strain evidence="2 3">CB3</strain>
    </source>
</reference>
<name>A0A432V0U2_9HYPH</name>
<feature type="domain" description="WGR" evidence="1">
    <location>
        <begin position="1"/>
        <end position="81"/>
    </location>
</feature>
<gene>
    <name evidence="2" type="ORF">EET67_22110</name>
</gene>
<evidence type="ECO:0000313" key="3">
    <source>
        <dbReference type="Proteomes" id="UP000281647"/>
    </source>
</evidence>
<dbReference type="Proteomes" id="UP000281647">
    <property type="component" value="Unassembled WGS sequence"/>
</dbReference>
<dbReference type="OrthoDB" id="5801306at2"/>
<dbReference type="PROSITE" id="PS51977">
    <property type="entry name" value="WGR"/>
    <property type="match status" value="1"/>
</dbReference>
<dbReference type="Gene3D" id="2.20.140.10">
    <property type="entry name" value="WGR domain"/>
    <property type="match status" value="1"/>
</dbReference>
<dbReference type="SUPFAM" id="SSF142921">
    <property type="entry name" value="WGR domain-like"/>
    <property type="match status" value="1"/>
</dbReference>
<dbReference type="InterPro" id="IPR049809">
    <property type="entry name" value="YehF/YfeS-like_WGR"/>
</dbReference>
<organism evidence="2 3">
    <name type="scientific">Borborobacter arsenicus</name>
    <dbReference type="NCBI Taxonomy" id="1851146"/>
    <lineage>
        <taxon>Bacteria</taxon>
        <taxon>Pseudomonadati</taxon>
        <taxon>Pseudomonadota</taxon>
        <taxon>Alphaproteobacteria</taxon>
        <taxon>Hyphomicrobiales</taxon>
        <taxon>Phyllobacteriaceae</taxon>
        <taxon>Borborobacter</taxon>
    </lineage>
</organism>
<dbReference type="AlphaFoldDB" id="A0A432V0U2"/>
<proteinExistence type="predicted"/>